<dbReference type="CDD" id="cd20554">
    <property type="entry name" value="CYCLIN_TFIIIB90_rpt2"/>
    <property type="match status" value="1"/>
</dbReference>
<keyword evidence="8" id="KW-0804">Transcription</keyword>
<dbReference type="GO" id="GO:0000126">
    <property type="term" value="C:transcription factor TFIIIB complex"/>
    <property type="evidence" value="ECO:0007669"/>
    <property type="project" value="TreeGrafter"/>
</dbReference>
<feature type="compositionally biased region" description="Acidic residues" evidence="10">
    <location>
        <begin position="404"/>
        <end position="417"/>
    </location>
</feature>
<dbReference type="Pfam" id="PF00382">
    <property type="entry name" value="TFIIB"/>
    <property type="match status" value="2"/>
</dbReference>
<keyword evidence="4" id="KW-0863">Zinc-finger</keyword>
<dbReference type="SUPFAM" id="SSF47954">
    <property type="entry name" value="Cyclin-like"/>
    <property type="match status" value="2"/>
</dbReference>
<feature type="region of interest" description="Disordered" evidence="10">
    <location>
        <begin position="537"/>
        <end position="621"/>
    </location>
</feature>
<evidence type="ECO:0000256" key="7">
    <source>
        <dbReference type="ARBA" id="ARBA00023159"/>
    </source>
</evidence>
<evidence type="ECO:0000256" key="5">
    <source>
        <dbReference type="ARBA" id="ARBA00022833"/>
    </source>
</evidence>
<evidence type="ECO:0000256" key="9">
    <source>
        <dbReference type="ARBA" id="ARBA00023242"/>
    </source>
</evidence>
<evidence type="ECO:0000256" key="10">
    <source>
        <dbReference type="SAM" id="MobiDB-lite"/>
    </source>
</evidence>
<feature type="region of interest" description="Disordered" evidence="10">
    <location>
        <begin position="397"/>
        <end position="417"/>
    </location>
</feature>
<keyword evidence="7" id="KW-0010">Activator</keyword>
<evidence type="ECO:0000256" key="2">
    <source>
        <dbReference type="ARBA" id="ARBA00010857"/>
    </source>
</evidence>
<dbReference type="FunFam" id="1.10.472.10:FF:000066">
    <property type="entry name" value="Transcription factor IIIB subunit"/>
    <property type="match status" value="1"/>
</dbReference>
<dbReference type="SMART" id="SM00385">
    <property type="entry name" value="CYCLIN"/>
    <property type="match status" value="2"/>
</dbReference>
<evidence type="ECO:0000256" key="1">
    <source>
        <dbReference type="ARBA" id="ARBA00004123"/>
    </source>
</evidence>
<dbReference type="InterPro" id="IPR013150">
    <property type="entry name" value="TFIIB_cyclin"/>
</dbReference>
<dbReference type="FunFam" id="1.20.5.650:FF:000002">
    <property type="entry name" value="Cyclin/Brf1-like TBP-binding protein"/>
    <property type="match status" value="1"/>
</dbReference>
<protein>
    <recommendedName>
        <fullName evidence="11">Cyclin-like domain-containing protein</fullName>
    </recommendedName>
</protein>
<dbReference type="Pfam" id="PF07741">
    <property type="entry name" value="BRF1"/>
    <property type="match status" value="1"/>
</dbReference>
<dbReference type="GO" id="GO:0017025">
    <property type="term" value="F:TBP-class protein binding"/>
    <property type="evidence" value="ECO:0007669"/>
    <property type="project" value="InterPro"/>
</dbReference>
<keyword evidence="5" id="KW-0862">Zinc</keyword>
<feature type="compositionally biased region" description="Acidic residues" evidence="10">
    <location>
        <begin position="581"/>
        <end position="590"/>
    </location>
</feature>
<dbReference type="InterPro" id="IPR013763">
    <property type="entry name" value="Cyclin-like_dom"/>
</dbReference>
<reference evidence="13" key="1">
    <citation type="journal article" date="2019" name="Gigascience">
        <title>De novo genome assembly of the endangered Acer yangbiense, a plant species with extremely small populations endemic to Yunnan Province, China.</title>
        <authorList>
            <person name="Yang J."/>
            <person name="Wariss H.M."/>
            <person name="Tao L."/>
            <person name="Zhang R."/>
            <person name="Yun Q."/>
            <person name="Hollingsworth P."/>
            <person name="Dao Z."/>
            <person name="Luo G."/>
            <person name="Guo H."/>
            <person name="Ma Y."/>
            <person name="Sun W."/>
        </authorList>
    </citation>
    <scope>NUCLEOTIDE SEQUENCE [LARGE SCALE GENOMIC DNA]</scope>
    <source>
        <strain evidence="13">cv. Malutang</strain>
    </source>
</reference>
<comment type="caution">
    <text evidence="12">The sequence shown here is derived from an EMBL/GenBank/DDBJ whole genome shotgun (WGS) entry which is preliminary data.</text>
</comment>
<dbReference type="GO" id="GO:0000995">
    <property type="term" value="F:RNA polymerase III general transcription initiation factor activity"/>
    <property type="evidence" value="ECO:0007669"/>
    <property type="project" value="TreeGrafter"/>
</dbReference>
<dbReference type="AlphaFoldDB" id="A0A5C7IB48"/>
<dbReference type="InterPro" id="IPR036915">
    <property type="entry name" value="Cyclin-like_sf"/>
</dbReference>
<gene>
    <name evidence="12" type="ORF">EZV62_007702</name>
</gene>
<dbReference type="GO" id="GO:0070897">
    <property type="term" value="P:transcription preinitiation complex assembly"/>
    <property type="evidence" value="ECO:0007669"/>
    <property type="project" value="InterPro"/>
</dbReference>
<evidence type="ECO:0000256" key="6">
    <source>
        <dbReference type="ARBA" id="ARBA00023015"/>
    </source>
</evidence>
<dbReference type="InterPro" id="IPR000812">
    <property type="entry name" value="TFIIB"/>
</dbReference>
<comment type="subcellular location">
    <subcellularLocation>
        <location evidence="1">Nucleus</location>
    </subcellularLocation>
</comment>
<dbReference type="EMBL" id="VAHF01000003">
    <property type="protein sequence ID" value="TXG66427.1"/>
    <property type="molecule type" value="Genomic_DNA"/>
</dbReference>
<evidence type="ECO:0000256" key="3">
    <source>
        <dbReference type="ARBA" id="ARBA00022723"/>
    </source>
</evidence>
<dbReference type="GO" id="GO:0008270">
    <property type="term" value="F:zinc ion binding"/>
    <property type="evidence" value="ECO:0007669"/>
    <property type="project" value="UniProtKB-KW"/>
</dbReference>
<feature type="domain" description="Cyclin-like" evidence="11">
    <location>
        <begin position="78"/>
        <end position="159"/>
    </location>
</feature>
<dbReference type="PANTHER" id="PTHR11618:SF4">
    <property type="entry name" value="TRANSCRIPTION FACTOR IIIB 90 KDA SUBUNIT"/>
    <property type="match status" value="1"/>
</dbReference>
<dbReference type="InterPro" id="IPR011665">
    <property type="entry name" value="BRF1_TBP-bd_dom"/>
</dbReference>
<dbReference type="OrthoDB" id="511529at2759"/>
<feature type="compositionally biased region" description="Acidic residues" evidence="10">
    <location>
        <begin position="597"/>
        <end position="621"/>
    </location>
</feature>
<dbReference type="Gene3D" id="1.20.5.650">
    <property type="entry name" value="Single helix bin"/>
    <property type="match status" value="1"/>
</dbReference>
<dbReference type="PRINTS" id="PR00685">
    <property type="entry name" value="TIFACTORIIB"/>
</dbReference>
<name>A0A5C7IB48_9ROSI</name>
<feature type="region of interest" description="Disordered" evidence="10">
    <location>
        <begin position="487"/>
        <end position="511"/>
    </location>
</feature>
<evidence type="ECO:0000259" key="11">
    <source>
        <dbReference type="SMART" id="SM00385"/>
    </source>
</evidence>
<dbReference type="Gene3D" id="1.10.472.10">
    <property type="entry name" value="Cyclin-like"/>
    <property type="match status" value="2"/>
</dbReference>
<keyword evidence="3" id="KW-0479">Metal-binding</keyword>
<dbReference type="GO" id="GO:0005634">
    <property type="term" value="C:nucleus"/>
    <property type="evidence" value="ECO:0007669"/>
    <property type="project" value="UniProtKB-SubCell"/>
</dbReference>
<evidence type="ECO:0000313" key="13">
    <source>
        <dbReference type="Proteomes" id="UP000323000"/>
    </source>
</evidence>
<keyword evidence="6" id="KW-0805">Transcription regulation</keyword>
<dbReference type="Proteomes" id="UP000323000">
    <property type="component" value="Chromosome 3"/>
</dbReference>
<comment type="similarity">
    <text evidence="2">Belongs to the TFIIB family.</text>
</comment>
<organism evidence="12 13">
    <name type="scientific">Acer yangbiense</name>
    <dbReference type="NCBI Taxonomy" id="1000413"/>
    <lineage>
        <taxon>Eukaryota</taxon>
        <taxon>Viridiplantae</taxon>
        <taxon>Streptophyta</taxon>
        <taxon>Embryophyta</taxon>
        <taxon>Tracheophyta</taxon>
        <taxon>Spermatophyta</taxon>
        <taxon>Magnoliopsida</taxon>
        <taxon>eudicotyledons</taxon>
        <taxon>Gunneridae</taxon>
        <taxon>Pentapetalae</taxon>
        <taxon>rosids</taxon>
        <taxon>malvids</taxon>
        <taxon>Sapindales</taxon>
        <taxon>Sapindaceae</taxon>
        <taxon>Hippocastanoideae</taxon>
        <taxon>Acereae</taxon>
        <taxon>Acer</taxon>
    </lineage>
</organism>
<feature type="domain" description="Cyclin-like" evidence="11">
    <location>
        <begin position="177"/>
        <end position="258"/>
    </location>
</feature>
<feature type="compositionally biased region" description="Basic and acidic residues" evidence="10">
    <location>
        <begin position="543"/>
        <end position="574"/>
    </location>
</feature>
<evidence type="ECO:0000313" key="12">
    <source>
        <dbReference type="EMBL" id="TXG66427.1"/>
    </source>
</evidence>
<evidence type="ECO:0000256" key="4">
    <source>
        <dbReference type="ARBA" id="ARBA00022771"/>
    </source>
</evidence>
<dbReference type="GO" id="GO:0001006">
    <property type="term" value="F:RNA polymerase III type 3 promoter sequence-specific DNA binding"/>
    <property type="evidence" value="ECO:0007669"/>
    <property type="project" value="TreeGrafter"/>
</dbReference>
<proteinExistence type="inferred from homology"/>
<dbReference type="PANTHER" id="PTHR11618">
    <property type="entry name" value="TRANSCRIPTION INITIATION FACTOR IIB-RELATED"/>
    <property type="match status" value="1"/>
</dbReference>
<evidence type="ECO:0000256" key="8">
    <source>
        <dbReference type="ARBA" id="ARBA00023163"/>
    </source>
</evidence>
<sequence length="621" mass="70101">MHYCKSCAKNVVGHRPYDSQLCCDICGRVLDFDNLTTEIQFTKNAAGQSQMSGSFIRTIHSEYGASRERLLREAYEDMKMMKDALQIDYSDEIVFTARRFYDIAVSRNFTKGRRRELVQASCLYCACRQTSKPFLLIDFSQYLNINVYELGAVYLQLCHVLYLADEPDFQKLLDPSIFLPRFTNRLEANKKVCDTARDILASMKRDWMTTGRKPSGLCGAALYISALAHGFKFSKSKIVSIVHVCEATLTKRLVEFENTDSGNLTMEDFIAKKNELQEGSFFKDQKDGSKLSGTNEVLCKHKDSGKPFAYGLCKTCYDEFMTISEGLEGGSDPPAFQVAERERIAKESTEENANFERELNSPFVSRNEKVQSQEPASIGKLLRPNTNQSEINEGVYDKSIGDDANTEASDESDNFSDIDDFEVDGYLHNEEEKHYKKIIWEEMNREYLEEQAAKEAAAAAAKEAFEANYKDCPEGLKAAQELAAAVAKSKKERQQKRAAETRNSAPASTALEATRQMLAKKRLSSKINYDVLKDLFDDSVAPEDTKKQRTESLADSDNKLPKSGNQEHKSEETLKNNLGPEVDDDEEGDAGEAYGNEMDENVDETYCYDDGDDDYYGYDAL</sequence>
<keyword evidence="13" id="KW-1185">Reference proteome</keyword>
<accession>A0A5C7IB48</accession>
<dbReference type="FunFam" id="1.10.472.10:FF:000007">
    <property type="entry name" value="Transcription factor IIIB 90 kDa subunit"/>
    <property type="match status" value="1"/>
</dbReference>
<dbReference type="GO" id="GO:0097550">
    <property type="term" value="C:transcription preinitiation complex"/>
    <property type="evidence" value="ECO:0007669"/>
    <property type="project" value="TreeGrafter"/>
</dbReference>
<keyword evidence="9" id="KW-0539">Nucleus</keyword>